<dbReference type="RefSeq" id="WP_009641153.1">
    <property type="nucleotide sequence ID" value="NZ_CAUUXI010000085.1"/>
</dbReference>
<proteinExistence type="predicted"/>
<reference evidence="1 2" key="1">
    <citation type="submission" date="2016-10" db="EMBL/GenBank/DDBJ databases">
        <authorList>
            <person name="Varghese N."/>
            <person name="Submissions S."/>
        </authorList>
    </citation>
    <scope>NUCLEOTIDE SEQUENCE [LARGE SCALE GENOMIC DNA]</scope>
    <source>
        <strain evidence="1 2">DSM 11449</strain>
    </source>
</reference>
<protein>
    <submittedName>
        <fullName evidence="1">Immunity protein 74</fullName>
    </submittedName>
</protein>
<dbReference type="AlphaFoldDB" id="A0A1H2V532"/>
<evidence type="ECO:0000313" key="1">
    <source>
        <dbReference type="EMBL" id="SDW63466.1"/>
    </source>
</evidence>
<comment type="caution">
    <text evidence="1">The sequence shown here is derived from an EMBL/GenBank/DDBJ whole genome shotgun (WGS) entry which is preliminary data.</text>
</comment>
<dbReference type="GeneID" id="85016996"/>
<evidence type="ECO:0000313" key="2">
    <source>
        <dbReference type="Proteomes" id="UP000182771"/>
    </source>
</evidence>
<dbReference type="Proteomes" id="UP000182771">
    <property type="component" value="Unassembled WGS sequence"/>
</dbReference>
<gene>
    <name evidence="1" type="ORF">SAMN05444420_10369</name>
</gene>
<name>A0A1H2V532_9FLAO</name>
<accession>A0A1H2V532</accession>
<dbReference type="EMBL" id="FNND01000003">
    <property type="protein sequence ID" value="SDW63466.1"/>
    <property type="molecule type" value="Genomic_DNA"/>
</dbReference>
<sequence length="75" mass="8791">MVKIEKITRGQITISYKGQYYNILGEGLLLTKDNTYSYIIYRNSIDNTLSYVEQETILQAIIEHFWSKGQKVIIE</sequence>
<organism evidence="1 2">
    <name type="scientific">Capnocytophaga granulosa</name>
    <dbReference type="NCBI Taxonomy" id="45242"/>
    <lineage>
        <taxon>Bacteria</taxon>
        <taxon>Pseudomonadati</taxon>
        <taxon>Bacteroidota</taxon>
        <taxon>Flavobacteriia</taxon>
        <taxon>Flavobacteriales</taxon>
        <taxon>Flavobacteriaceae</taxon>
        <taxon>Capnocytophaga</taxon>
    </lineage>
</organism>
<dbReference type="OrthoDB" id="1149684at2"/>
<keyword evidence="2" id="KW-1185">Reference proteome</keyword>